<organism evidence="2 3">
    <name type="scientific">Jeotgalibaca arthritidis</name>
    <dbReference type="NCBI Taxonomy" id="1868794"/>
    <lineage>
        <taxon>Bacteria</taxon>
        <taxon>Bacillati</taxon>
        <taxon>Bacillota</taxon>
        <taxon>Bacilli</taxon>
        <taxon>Lactobacillales</taxon>
        <taxon>Carnobacteriaceae</taxon>
        <taxon>Jeotgalibaca</taxon>
    </lineage>
</organism>
<dbReference type="EMBL" id="CP049740">
    <property type="protein sequence ID" value="QII83055.1"/>
    <property type="molecule type" value="Genomic_DNA"/>
</dbReference>
<accession>A0A6G7KCT8</accession>
<evidence type="ECO:0000313" key="2">
    <source>
        <dbReference type="EMBL" id="QII83055.1"/>
    </source>
</evidence>
<evidence type="ECO:0008006" key="4">
    <source>
        <dbReference type="Google" id="ProtNLM"/>
    </source>
</evidence>
<sequence length="270" mass="30825">MNSLKTNLLNYLNNTFLAWLLLPFASIGIGSILGAKANSFQLYPFFLLYSFLLAIGLQEKYLIKKQQGKMINPSLLRHLLGVISVVILLLILVSVNWLAVSLLLLYSLFIYIAHQPLISLEQTEFYYVLQLFFKGLILNLLAFYFQAQFISATIVTYLLPVLCFVSILIVVQQRKMLQIDQAPNHFSRFMYLKFKPIIAGLFLVGSMLAVVVLLINKVSIIIVVIFGLFLIATLCPLFLTQIRKQLNKTNYISLVIFIIILIYSFILPVF</sequence>
<feature type="transmembrane region" description="Helical" evidence="1">
    <location>
        <begin position="41"/>
        <end position="63"/>
    </location>
</feature>
<protein>
    <recommendedName>
        <fullName evidence="4">UbiA family prenyltransferase</fullName>
    </recommendedName>
</protein>
<keyword evidence="1" id="KW-0812">Transmembrane</keyword>
<feature type="transmembrane region" description="Helical" evidence="1">
    <location>
        <begin position="251"/>
        <end position="269"/>
    </location>
</feature>
<dbReference type="Proteomes" id="UP000501451">
    <property type="component" value="Chromosome"/>
</dbReference>
<feature type="transmembrane region" description="Helical" evidence="1">
    <location>
        <begin position="220"/>
        <end position="239"/>
    </location>
</feature>
<feature type="transmembrane region" description="Helical" evidence="1">
    <location>
        <begin position="12"/>
        <end position="35"/>
    </location>
</feature>
<reference evidence="2 3" key="1">
    <citation type="journal article" date="2017" name="Int. J. Syst. Evol. Microbiol.">
        <title>Jeotgalibaca porci sp. nov. and Jeotgalibaca arthritidis sp. nov., isolated from pigs, and emended description of the genus Jeotgalibaca.</title>
        <authorList>
            <person name="Zamora L."/>
            <person name="Perez-Sancho M."/>
            <person name="Dominguez L."/>
            <person name="Fernandez-Garayzabal J.F."/>
            <person name="Vela A.I."/>
        </authorList>
    </citation>
    <scope>NUCLEOTIDE SEQUENCE [LARGE SCALE GENOMIC DNA]</scope>
    <source>
        <strain evidence="2 3">CECT 9157</strain>
    </source>
</reference>
<keyword evidence="1" id="KW-0472">Membrane</keyword>
<evidence type="ECO:0000256" key="1">
    <source>
        <dbReference type="SAM" id="Phobius"/>
    </source>
</evidence>
<dbReference type="AlphaFoldDB" id="A0A6G7KCT8"/>
<proteinExistence type="predicted"/>
<evidence type="ECO:0000313" key="3">
    <source>
        <dbReference type="Proteomes" id="UP000501451"/>
    </source>
</evidence>
<name>A0A6G7KCT8_9LACT</name>
<dbReference type="KEGG" id="jar:G7057_11725"/>
<gene>
    <name evidence="2" type="ORF">G7057_11725</name>
</gene>
<dbReference type="RefSeq" id="WP_166163963.1">
    <property type="nucleotide sequence ID" value="NZ_CP049740.1"/>
</dbReference>
<keyword evidence="1" id="KW-1133">Transmembrane helix</keyword>
<feature type="transmembrane region" description="Helical" evidence="1">
    <location>
        <begin position="75"/>
        <end position="91"/>
    </location>
</feature>
<keyword evidence="3" id="KW-1185">Reference proteome</keyword>
<feature type="transmembrane region" description="Helical" evidence="1">
    <location>
        <begin position="192"/>
        <end position="214"/>
    </location>
</feature>
<feature type="transmembrane region" description="Helical" evidence="1">
    <location>
        <begin position="150"/>
        <end position="171"/>
    </location>
</feature>